<keyword evidence="4 7" id="KW-0812">Transmembrane</keyword>
<feature type="transmembrane region" description="Helical" evidence="8">
    <location>
        <begin position="59"/>
        <end position="80"/>
    </location>
</feature>
<feature type="transmembrane region" description="Helical" evidence="8">
    <location>
        <begin position="35"/>
        <end position="52"/>
    </location>
</feature>
<evidence type="ECO:0000256" key="3">
    <source>
        <dbReference type="ARBA" id="ARBA00022475"/>
    </source>
</evidence>
<proteinExistence type="inferred from homology"/>
<dbReference type="PANTHER" id="PTHR30561">
    <property type="entry name" value="SMR FAMILY PROTON-DEPENDENT DRUG EFFLUX TRANSPORTER SUGE"/>
    <property type="match status" value="1"/>
</dbReference>
<dbReference type="PATRIC" id="fig|1423772.3.peg.2095"/>
<dbReference type="EMBL" id="AYYN01000047">
    <property type="protein sequence ID" value="KRM76147.1"/>
    <property type="molecule type" value="Genomic_DNA"/>
</dbReference>
<comment type="caution">
    <text evidence="9">The sequence shown here is derived from an EMBL/GenBank/DDBJ whole genome shotgun (WGS) entry which is preliminary data.</text>
</comment>
<gene>
    <name evidence="9" type="ORF">FC48_GL001960</name>
</gene>
<name>A0A0R2BL03_9LACO</name>
<dbReference type="FunFam" id="1.10.3730.20:FF:000001">
    <property type="entry name" value="Quaternary ammonium compound resistance transporter SugE"/>
    <property type="match status" value="1"/>
</dbReference>
<comment type="subcellular location">
    <subcellularLocation>
        <location evidence="1 7">Cell membrane</location>
        <topology evidence="1 7">Multi-pass membrane protein</topology>
    </subcellularLocation>
</comment>
<dbReference type="RefSeq" id="WP_056958771.1">
    <property type="nucleotide sequence ID" value="NZ_AYYN01000047.1"/>
</dbReference>
<dbReference type="PANTHER" id="PTHR30561:SF0">
    <property type="entry name" value="GUANIDINIUM EXPORTER"/>
    <property type="match status" value="1"/>
</dbReference>
<accession>A0A0R2BL03</accession>
<comment type="similarity">
    <text evidence="7">Belongs to the drug/metabolite transporter (DMT) superfamily. Small multidrug resistance (SMR) (TC 2.A.7.1) family.</text>
</comment>
<reference evidence="9 10" key="1">
    <citation type="journal article" date="2015" name="Genome Announc.">
        <title>Expanding the biotechnology potential of lactobacilli through comparative genomics of 213 strains and associated genera.</title>
        <authorList>
            <person name="Sun Z."/>
            <person name="Harris H.M."/>
            <person name="McCann A."/>
            <person name="Guo C."/>
            <person name="Argimon S."/>
            <person name="Zhang W."/>
            <person name="Yang X."/>
            <person name="Jeffery I.B."/>
            <person name="Cooney J.C."/>
            <person name="Kagawa T.F."/>
            <person name="Liu W."/>
            <person name="Song Y."/>
            <person name="Salvetti E."/>
            <person name="Wrobel A."/>
            <person name="Rasinkangas P."/>
            <person name="Parkhill J."/>
            <person name="Rea M.C."/>
            <person name="O'Sullivan O."/>
            <person name="Ritari J."/>
            <person name="Douillard F.P."/>
            <person name="Paul Ross R."/>
            <person name="Yang R."/>
            <person name="Briner A.E."/>
            <person name="Felis G.E."/>
            <person name="de Vos W.M."/>
            <person name="Barrangou R."/>
            <person name="Klaenhammer T.R."/>
            <person name="Caufield P.W."/>
            <person name="Cui Y."/>
            <person name="Zhang H."/>
            <person name="O'Toole P.W."/>
        </authorList>
    </citation>
    <scope>NUCLEOTIDE SEQUENCE [LARGE SCALE GENOMIC DNA]</scope>
    <source>
        <strain evidence="9 10">DSM 20452</strain>
    </source>
</reference>
<evidence type="ECO:0000256" key="6">
    <source>
        <dbReference type="ARBA" id="ARBA00023136"/>
    </source>
</evidence>
<evidence type="ECO:0000313" key="9">
    <source>
        <dbReference type="EMBL" id="KRM76147.1"/>
    </source>
</evidence>
<dbReference type="GO" id="GO:0022857">
    <property type="term" value="F:transmembrane transporter activity"/>
    <property type="evidence" value="ECO:0007669"/>
    <property type="project" value="InterPro"/>
</dbReference>
<keyword evidence="3" id="KW-1003">Cell membrane</keyword>
<evidence type="ECO:0000256" key="2">
    <source>
        <dbReference type="ARBA" id="ARBA00022448"/>
    </source>
</evidence>
<evidence type="ECO:0000256" key="5">
    <source>
        <dbReference type="ARBA" id="ARBA00022989"/>
    </source>
</evidence>
<evidence type="ECO:0000313" key="10">
    <source>
        <dbReference type="Proteomes" id="UP000051612"/>
    </source>
</evidence>
<dbReference type="SUPFAM" id="SSF103481">
    <property type="entry name" value="Multidrug resistance efflux transporter EmrE"/>
    <property type="match status" value="1"/>
</dbReference>
<dbReference type="Gene3D" id="1.10.3730.20">
    <property type="match status" value="1"/>
</dbReference>
<dbReference type="GO" id="GO:0005886">
    <property type="term" value="C:plasma membrane"/>
    <property type="evidence" value="ECO:0007669"/>
    <property type="project" value="UniProtKB-SubCell"/>
</dbReference>
<dbReference type="Proteomes" id="UP000051612">
    <property type="component" value="Unassembled WGS sequence"/>
</dbReference>
<dbReference type="AlphaFoldDB" id="A0A0R2BL03"/>
<keyword evidence="6 8" id="KW-0472">Membrane</keyword>
<sequence length="108" mass="11639">MNKNWLLLILGGLLEIVWALTLKLSNSFTVQPYGIITLVFIILSFYLFSLAMKNLPAGIAYSAYCGIGAVGSVLFGWIFLGEALSLGQGICVCLMISGLIGLKYLGDE</sequence>
<feature type="transmembrane region" description="Helical" evidence="8">
    <location>
        <begin position="86"/>
        <end position="105"/>
    </location>
</feature>
<dbReference type="Pfam" id="PF00893">
    <property type="entry name" value="Multi_Drug_Res"/>
    <property type="match status" value="1"/>
</dbReference>
<dbReference type="InterPro" id="IPR000390">
    <property type="entry name" value="Small_drug/metabolite_transptr"/>
</dbReference>
<protein>
    <submittedName>
        <fullName evidence="9">Small multidrug resistance protein</fullName>
    </submittedName>
</protein>
<evidence type="ECO:0000256" key="8">
    <source>
        <dbReference type="SAM" id="Phobius"/>
    </source>
</evidence>
<evidence type="ECO:0000256" key="4">
    <source>
        <dbReference type="ARBA" id="ARBA00022692"/>
    </source>
</evidence>
<evidence type="ECO:0000256" key="1">
    <source>
        <dbReference type="ARBA" id="ARBA00004651"/>
    </source>
</evidence>
<keyword evidence="5 8" id="KW-1133">Transmembrane helix</keyword>
<keyword evidence="2" id="KW-0813">Transport</keyword>
<dbReference type="InterPro" id="IPR045324">
    <property type="entry name" value="Small_multidrug_res"/>
</dbReference>
<dbReference type="InterPro" id="IPR037185">
    <property type="entry name" value="EmrE-like"/>
</dbReference>
<evidence type="ECO:0000256" key="7">
    <source>
        <dbReference type="RuleBase" id="RU003942"/>
    </source>
</evidence>
<organism evidence="9 10">
    <name type="scientific">Ligilactobacillus murinus DSM 20452 = NBRC 14221</name>
    <dbReference type="NCBI Taxonomy" id="1423772"/>
    <lineage>
        <taxon>Bacteria</taxon>
        <taxon>Bacillati</taxon>
        <taxon>Bacillota</taxon>
        <taxon>Bacilli</taxon>
        <taxon>Lactobacillales</taxon>
        <taxon>Lactobacillaceae</taxon>
        <taxon>Ligilactobacillus</taxon>
    </lineage>
</organism>